<sequence length="47" mass="5195">MISFPISCISPASQESKTFLLLPVPVLPIAFLLLLLGNHYPMHFQIG</sequence>
<evidence type="ECO:0000313" key="2">
    <source>
        <dbReference type="EMBL" id="KOF83296.1"/>
    </source>
</evidence>
<proteinExistence type="predicted"/>
<name>A0A0L8H203_OCTBM</name>
<feature type="transmembrane region" description="Helical" evidence="1">
    <location>
        <begin position="20"/>
        <end position="37"/>
    </location>
</feature>
<keyword evidence="1" id="KW-1133">Transmembrane helix</keyword>
<accession>A0A0L8H203</accession>
<gene>
    <name evidence="2" type="ORF">OCBIM_22024100mg</name>
</gene>
<keyword evidence="1" id="KW-0812">Transmembrane</keyword>
<dbReference type="AlphaFoldDB" id="A0A0L8H203"/>
<organism evidence="2">
    <name type="scientific">Octopus bimaculoides</name>
    <name type="common">California two-spotted octopus</name>
    <dbReference type="NCBI Taxonomy" id="37653"/>
    <lineage>
        <taxon>Eukaryota</taxon>
        <taxon>Metazoa</taxon>
        <taxon>Spiralia</taxon>
        <taxon>Lophotrochozoa</taxon>
        <taxon>Mollusca</taxon>
        <taxon>Cephalopoda</taxon>
        <taxon>Coleoidea</taxon>
        <taxon>Octopodiformes</taxon>
        <taxon>Octopoda</taxon>
        <taxon>Incirrata</taxon>
        <taxon>Octopodidae</taxon>
        <taxon>Octopus</taxon>
    </lineage>
</organism>
<evidence type="ECO:0000256" key="1">
    <source>
        <dbReference type="SAM" id="Phobius"/>
    </source>
</evidence>
<keyword evidence="1" id="KW-0472">Membrane</keyword>
<reference evidence="2" key="1">
    <citation type="submission" date="2015-07" db="EMBL/GenBank/DDBJ databases">
        <title>MeaNS - Measles Nucleotide Surveillance Program.</title>
        <authorList>
            <person name="Tran T."/>
            <person name="Druce J."/>
        </authorList>
    </citation>
    <scope>NUCLEOTIDE SEQUENCE</scope>
    <source>
        <strain evidence="2">UCB-OBI-ISO-001</strain>
        <tissue evidence="2">Gonad</tissue>
    </source>
</reference>
<dbReference type="EMBL" id="KQ419533">
    <property type="protein sequence ID" value="KOF83296.1"/>
    <property type="molecule type" value="Genomic_DNA"/>
</dbReference>
<protein>
    <submittedName>
        <fullName evidence="2">Uncharacterized protein</fullName>
    </submittedName>
</protein>